<reference evidence="1 2" key="1">
    <citation type="submission" date="2020-02" db="EMBL/GenBank/DDBJ databases">
        <authorList>
            <person name="Ferguson B K."/>
        </authorList>
    </citation>
    <scope>NUCLEOTIDE SEQUENCE [LARGE SCALE GENOMIC DNA]</scope>
</reference>
<dbReference type="Proteomes" id="UP000479000">
    <property type="component" value="Unassembled WGS sequence"/>
</dbReference>
<evidence type="ECO:0000313" key="2">
    <source>
        <dbReference type="Proteomes" id="UP000479000"/>
    </source>
</evidence>
<name>A0A6H5HCC6_9HEMI</name>
<protein>
    <submittedName>
        <fullName evidence="1">Uncharacterized protein</fullName>
    </submittedName>
</protein>
<sequence>MTGRGELPDQTGMASRQDVECFMTRHGGLHERTWRASRLDVSFMTGRGGLQGRTFRIGASRHY</sequence>
<dbReference type="EMBL" id="CADCXU010027946">
    <property type="protein sequence ID" value="CAB0014492.1"/>
    <property type="molecule type" value="Genomic_DNA"/>
</dbReference>
<organism evidence="1 2">
    <name type="scientific">Nesidiocoris tenuis</name>
    <dbReference type="NCBI Taxonomy" id="355587"/>
    <lineage>
        <taxon>Eukaryota</taxon>
        <taxon>Metazoa</taxon>
        <taxon>Ecdysozoa</taxon>
        <taxon>Arthropoda</taxon>
        <taxon>Hexapoda</taxon>
        <taxon>Insecta</taxon>
        <taxon>Pterygota</taxon>
        <taxon>Neoptera</taxon>
        <taxon>Paraneoptera</taxon>
        <taxon>Hemiptera</taxon>
        <taxon>Heteroptera</taxon>
        <taxon>Panheteroptera</taxon>
        <taxon>Cimicomorpha</taxon>
        <taxon>Miridae</taxon>
        <taxon>Dicyphina</taxon>
        <taxon>Nesidiocoris</taxon>
    </lineage>
</organism>
<proteinExistence type="predicted"/>
<accession>A0A6H5HCC6</accession>
<dbReference type="AlphaFoldDB" id="A0A6H5HCC6"/>
<keyword evidence="2" id="KW-1185">Reference proteome</keyword>
<evidence type="ECO:0000313" key="1">
    <source>
        <dbReference type="EMBL" id="CAB0014492.1"/>
    </source>
</evidence>
<gene>
    <name evidence="1" type="ORF">NTEN_LOCUS18919</name>
</gene>